<sequence length="394" mass="42110">MPRPAHIAMVGIPAISHVVPSLEIIRELVARGHRVTYANDPTMAETVTATGAELVPYTSTLPVDDDAWPDDPIAAMDIFADDAIAMLPQVRAAYDDDRPDLFLYDIAGHPARILAENWGRPAVQLSPAYVAWGGYEEEVGAMLKALPGADAHYAKIAAWLADNGIDSPDALAFVGRPPRCLALIPRAMQPKADTVDPDAVTFVGPCFGTRSEQGGWTRPAHAENVLLVSLGSSFTNRPGFYRECVGAFGDLPGWHVVLQVGSHVDPADLGPVPANVEVHSWVPQLAILEQADLFVTHAGMGGSSEGLYCGVPMIAVPQAVDQFDNADKLVDLGVALRVDTDKATAETLRQALFDLTTDPQVARRLDALRTELRAEGGTGRAADLIEALLPQPRA</sequence>
<dbReference type="PROSITE" id="PS00375">
    <property type="entry name" value="UDPGT"/>
    <property type="match status" value="1"/>
</dbReference>
<dbReference type="PANTHER" id="PTHR48050:SF13">
    <property type="entry name" value="STEROL 3-BETA-GLUCOSYLTRANSFERASE UGT80A2"/>
    <property type="match status" value="1"/>
</dbReference>
<dbReference type="InterPro" id="IPR035595">
    <property type="entry name" value="UDP_glycos_trans_CS"/>
</dbReference>
<evidence type="ECO:0000313" key="4">
    <source>
        <dbReference type="EMBL" id="PSK81018.1"/>
    </source>
</evidence>
<dbReference type="Pfam" id="PF00201">
    <property type="entry name" value="UDPGT"/>
    <property type="match status" value="1"/>
</dbReference>
<dbReference type="EMBL" id="PYGA01000050">
    <property type="protein sequence ID" value="PSK81018.1"/>
    <property type="molecule type" value="Genomic_DNA"/>
</dbReference>
<dbReference type="OrthoDB" id="6620093at2"/>
<dbReference type="FunFam" id="3.40.50.2000:FF:000072">
    <property type="entry name" value="Glycosyl transferase"/>
    <property type="match status" value="1"/>
</dbReference>
<name>A0A2P8C7S4_9ACTN</name>
<reference evidence="4 5" key="1">
    <citation type="submission" date="2018-03" db="EMBL/GenBank/DDBJ databases">
        <title>Genomic Encyclopedia of Archaeal and Bacterial Type Strains, Phase II (KMG-II): from individual species to whole genera.</title>
        <authorList>
            <person name="Goeker M."/>
        </authorList>
    </citation>
    <scope>NUCLEOTIDE SEQUENCE [LARGE SCALE GENOMIC DNA]</scope>
    <source>
        <strain evidence="4 5">DSM 45312</strain>
    </source>
</reference>
<dbReference type="InterPro" id="IPR006326">
    <property type="entry name" value="UDPGT_MGT-like"/>
</dbReference>
<dbReference type="SUPFAM" id="SSF53756">
    <property type="entry name" value="UDP-Glycosyltransferase/glycogen phosphorylase"/>
    <property type="match status" value="1"/>
</dbReference>
<dbReference type="InterPro" id="IPR050426">
    <property type="entry name" value="Glycosyltransferase_28"/>
</dbReference>
<dbReference type="Gene3D" id="3.40.50.2000">
    <property type="entry name" value="Glycogen Phosphorylase B"/>
    <property type="match status" value="2"/>
</dbReference>
<dbReference type="NCBIfam" id="TIGR01426">
    <property type="entry name" value="MGT"/>
    <property type="match status" value="1"/>
</dbReference>
<comment type="similarity">
    <text evidence="1 3">Belongs to the UDP-glycosyltransferase family.</text>
</comment>
<dbReference type="InterPro" id="IPR002213">
    <property type="entry name" value="UDP_glucos_trans"/>
</dbReference>
<dbReference type="AlphaFoldDB" id="A0A2P8C7S4"/>
<evidence type="ECO:0000256" key="3">
    <source>
        <dbReference type="RuleBase" id="RU003718"/>
    </source>
</evidence>
<keyword evidence="3" id="KW-0328">Glycosyltransferase</keyword>
<dbReference type="RefSeq" id="WP_106587126.1">
    <property type="nucleotide sequence ID" value="NZ_PYGA01000050.1"/>
</dbReference>
<evidence type="ECO:0000313" key="5">
    <source>
        <dbReference type="Proteomes" id="UP000240542"/>
    </source>
</evidence>
<dbReference type="Proteomes" id="UP000240542">
    <property type="component" value="Unassembled WGS sequence"/>
</dbReference>
<comment type="caution">
    <text evidence="4">The sequence shown here is derived from an EMBL/GenBank/DDBJ whole genome shotgun (WGS) entry which is preliminary data.</text>
</comment>
<organism evidence="4 5">
    <name type="scientific">Murinocardiopsis flavida</name>
    <dbReference type="NCBI Taxonomy" id="645275"/>
    <lineage>
        <taxon>Bacteria</taxon>
        <taxon>Bacillati</taxon>
        <taxon>Actinomycetota</taxon>
        <taxon>Actinomycetes</taxon>
        <taxon>Streptosporangiales</taxon>
        <taxon>Nocardiopsidaceae</taxon>
        <taxon>Murinocardiopsis</taxon>
    </lineage>
</organism>
<keyword evidence="2 3" id="KW-0808">Transferase</keyword>
<dbReference type="PANTHER" id="PTHR48050">
    <property type="entry name" value="STEROL 3-BETA-GLUCOSYLTRANSFERASE"/>
    <property type="match status" value="1"/>
</dbReference>
<proteinExistence type="inferred from homology"/>
<dbReference type="GO" id="GO:0008194">
    <property type="term" value="F:UDP-glycosyltransferase activity"/>
    <property type="evidence" value="ECO:0007669"/>
    <property type="project" value="InterPro"/>
</dbReference>
<evidence type="ECO:0000256" key="2">
    <source>
        <dbReference type="ARBA" id="ARBA00022679"/>
    </source>
</evidence>
<dbReference type="CDD" id="cd03784">
    <property type="entry name" value="GT1_Gtf-like"/>
    <property type="match status" value="1"/>
</dbReference>
<keyword evidence="5" id="KW-1185">Reference proteome</keyword>
<protein>
    <submittedName>
        <fullName evidence="4">MGT family glycosyltransferase</fullName>
    </submittedName>
</protein>
<gene>
    <name evidence="4" type="ORF">CLV63_1504</name>
</gene>
<dbReference type="GO" id="GO:0017000">
    <property type="term" value="P:antibiotic biosynthetic process"/>
    <property type="evidence" value="ECO:0007669"/>
    <property type="project" value="UniProtKB-ARBA"/>
</dbReference>
<evidence type="ECO:0000256" key="1">
    <source>
        <dbReference type="ARBA" id="ARBA00009995"/>
    </source>
</evidence>
<dbReference type="GO" id="GO:0016758">
    <property type="term" value="F:hexosyltransferase activity"/>
    <property type="evidence" value="ECO:0007669"/>
    <property type="project" value="InterPro"/>
</dbReference>
<accession>A0A2P8C7S4</accession>